<reference evidence="2 3" key="1">
    <citation type="submission" date="2016-11" db="EMBL/GenBank/DDBJ databases">
        <authorList>
            <person name="Varghese N."/>
            <person name="Submissions S."/>
        </authorList>
    </citation>
    <scope>NUCLEOTIDE SEQUENCE [LARGE SCALE GENOMIC DNA]</scope>
    <source>
        <strain evidence="2 3">DSM 15287</strain>
    </source>
</reference>
<dbReference type="Gene3D" id="2.60.40.10">
    <property type="entry name" value="Immunoglobulins"/>
    <property type="match status" value="1"/>
</dbReference>
<dbReference type="EMBL" id="FQZD01000006">
    <property type="protein sequence ID" value="SHI65986.1"/>
    <property type="molecule type" value="Genomic_DNA"/>
</dbReference>
<dbReference type="InterPro" id="IPR036116">
    <property type="entry name" value="FN3_sf"/>
</dbReference>
<dbReference type="SUPFAM" id="SSF49265">
    <property type="entry name" value="Fibronectin type III"/>
    <property type="match status" value="1"/>
</dbReference>
<dbReference type="RefSeq" id="WP_149733647.1">
    <property type="nucleotide sequence ID" value="NZ_FQZD01000006.1"/>
</dbReference>
<dbReference type="OrthoDB" id="1682307at2"/>
<name>A0A1M6CYC2_9FIRM</name>
<accession>A0A1M6CYC2</accession>
<proteinExistence type="predicted"/>
<dbReference type="SMART" id="SM00060">
    <property type="entry name" value="FN3"/>
    <property type="match status" value="1"/>
</dbReference>
<dbReference type="CDD" id="cd00063">
    <property type="entry name" value="FN3"/>
    <property type="match status" value="1"/>
</dbReference>
<protein>
    <recommendedName>
        <fullName evidence="1">Fibronectin type-III domain-containing protein</fullName>
    </recommendedName>
</protein>
<evidence type="ECO:0000313" key="2">
    <source>
        <dbReference type="EMBL" id="SHI65986.1"/>
    </source>
</evidence>
<sequence length="317" mass="34977">MATIGQSLTAPEAGWKRFDDSNTNITYTSGWGKYYYSSAYQGSAARLGATGYNDIKFNFTGTKLRIIGCTNSMRTSSINVLVDGILAKNYSQISPLAVNQTLDVDIQNLSNTEHYVQIIPQNTTTTTDYYFDAVDIDENGELRPYNPKITSAPTNLTATPGDAQVTLNWDVVIDAIGYNIKRSTTAEGPYTTTVASNVSGTSYVDTNVVNGTIYYYVVTAVNTDGESANSNEASATPQSLGKVLLLIELTDGLQKEYELTKSELDTFVNWYNNRSTGAGQPYYIFDKSFNLGPFDSLEDYLAFDKIQNFEVMKFTKQ</sequence>
<dbReference type="PROSITE" id="PS50853">
    <property type="entry name" value="FN3"/>
    <property type="match status" value="1"/>
</dbReference>
<gene>
    <name evidence="2" type="ORF">SAMN02745170_00783</name>
</gene>
<dbReference type="Proteomes" id="UP000322917">
    <property type="component" value="Unassembled WGS sequence"/>
</dbReference>
<organism evidence="2 3">
    <name type="scientific">Propionispora hippei DSM 15287</name>
    <dbReference type="NCBI Taxonomy" id="1123003"/>
    <lineage>
        <taxon>Bacteria</taxon>
        <taxon>Bacillati</taxon>
        <taxon>Bacillota</taxon>
        <taxon>Negativicutes</taxon>
        <taxon>Selenomonadales</taxon>
        <taxon>Sporomusaceae</taxon>
        <taxon>Propionispora</taxon>
    </lineage>
</organism>
<feature type="domain" description="Fibronectin type-III" evidence="1">
    <location>
        <begin position="152"/>
        <end position="240"/>
    </location>
</feature>
<evidence type="ECO:0000313" key="3">
    <source>
        <dbReference type="Proteomes" id="UP000322917"/>
    </source>
</evidence>
<dbReference type="InterPro" id="IPR003961">
    <property type="entry name" value="FN3_dom"/>
</dbReference>
<evidence type="ECO:0000259" key="1">
    <source>
        <dbReference type="PROSITE" id="PS50853"/>
    </source>
</evidence>
<dbReference type="Gene3D" id="2.60.120.260">
    <property type="entry name" value="Galactose-binding domain-like"/>
    <property type="match status" value="1"/>
</dbReference>
<dbReference type="AlphaFoldDB" id="A0A1M6CYC2"/>
<dbReference type="InterPro" id="IPR013783">
    <property type="entry name" value="Ig-like_fold"/>
</dbReference>
<keyword evidence="3" id="KW-1185">Reference proteome</keyword>